<keyword evidence="1" id="KW-0677">Repeat</keyword>
<reference evidence="6" key="2">
    <citation type="submission" date="2025-09" db="UniProtKB">
        <authorList>
            <consortium name="Ensembl"/>
        </authorList>
    </citation>
    <scope>IDENTIFICATION</scope>
</reference>
<feature type="compositionally biased region" description="Basic and acidic residues" evidence="4">
    <location>
        <begin position="93"/>
        <end position="115"/>
    </location>
</feature>
<sequence>MAVVIRLQGLSVTAGSVDIRRFFTGLHIPDGGVHIIGGELDEAFIIFASDEDARRAMARSGGFINGSPVRLLLSSKQEMQNVLERTTQKVELDEIRRSEGDGRTAQRSMDPEVGRRSSSRSGYSPPPHHQRLADTDDPYVVFLNGLPFSVTEREIREFFHGLLIDEIVVCKKDTGQNNGKGFARFATKEDALEALKRDGKYIGSRYIDVRTTTADYWIRAGGSIAPVRSQRNPQYEARSRSPVSQRPVAPTDEEYCVLLDNLSFAVEKGDLKHLFQNSKLENDQILFLTDDYDV</sequence>
<dbReference type="PANTHER" id="PTHR13976">
    <property type="entry name" value="HETEROGENEOUS NUCLEAR RIBONUCLEOPROTEIN-RELATED"/>
    <property type="match status" value="1"/>
</dbReference>
<keyword evidence="7" id="KW-1185">Reference proteome</keyword>
<evidence type="ECO:0000313" key="7">
    <source>
        <dbReference type="Proteomes" id="UP000261380"/>
    </source>
</evidence>
<dbReference type="PROSITE" id="PS50102">
    <property type="entry name" value="RRM"/>
    <property type="match status" value="1"/>
</dbReference>
<dbReference type="Gene3D" id="3.30.70.330">
    <property type="match status" value="2"/>
</dbReference>
<accession>A0A3B5N092</accession>
<organism evidence="6 7">
    <name type="scientific">Xiphophorus couchianus</name>
    <name type="common">Monterrey platyfish</name>
    <dbReference type="NCBI Taxonomy" id="32473"/>
    <lineage>
        <taxon>Eukaryota</taxon>
        <taxon>Metazoa</taxon>
        <taxon>Chordata</taxon>
        <taxon>Craniata</taxon>
        <taxon>Vertebrata</taxon>
        <taxon>Euteleostomi</taxon>
        <taxon>Actinopterygii</taxon>
        <taxon>Neopterygii</taxon>
        <taxon>Teleostei</taxon>
        <taxon>Neoteleostei</taxon>
        <taxon>Acanthomorphata</taxon>
        <taxon>Ovalentaria</taxon>
        <taxon>Atherinomorphae</taxon>
        <taxon>Cyprinodontiformes</taxon>
        <taxon>Poeciliidae</taxon>
        <taxon>Poeciliinae</taxon>
        <taxon>Xiphophorus</taxon>
    </lineage>
</organism>
<dbReference type="Pfam" id="PF00076">
    <property type="entry name" value="RRM_1"/>
    <property type="match status" value="1"/>
</dbReference>
<evidence type="ECO:0000256" key="2">
    <source>
        <dbReference type="ARBA" id="ARBA00022884"/>
    </source>
</evidence>
<name>A0A3B5N092_9TELE</name>
<evidence type="ECO:0000256" key="1">
    <source>
        <dbReference type="ARBA" id="ARBA00022737"/>
    </source>
</evidence>
<dbReference type="Proteomes" id="UP000261380">
    <property type="component" value="Unplaced"/>
</dbReference>
<feature type="region of interest" description="Disordered" evidence="4">
    <location>
        <begin position="93"/>
        <end position="133"/>
    </location>
</feature>
<evidence type="ECO:0000259" key="5">
    <source>
        <dbReference type="PROSITE" id="PS50102"/>
    </source>
</evidence>
<dbReference type="InterPro" id="IPR035979">
    <property type="entry name" value="RBD_domain_sf"/>
</dbReference>
<evidence type="ECO:0000256" key="4">
    <source>
        <dbReference type="SAM" id="MobiDB-lite"/>
    </source>
</evidence>
<dbReference type="InterPro" id="IPR000504">
    <property type="entry name" value="RRM_dom"/>
</dbReference>
<evidence type="ECO:0000313" key="6">
    <source>
        <dbReference type="Ensembl" id="ENSXCOP00000026435.1"/>
    </source>
</evidence>
<dbReference type="SMART" id="SM00360">
    <property type="entry name" value="RRM"/>
    <property type="match status" value="2"/>
</dbReference>
<dbReference type="STRING" id="32473.ENSXCOP00000026435"/>
<dbReference type="GeneTree" id="ENSGT00940000158322"/>
<evidence type="ECO:0000256" key="3">
    <source>
        <dbReference type="PROSITE-ProRule" id="PRU00176"/>
    </source>
</evidence>
<dbReference type="SUPFAM" id="SSF54928">
    <property type="entry name" value="RNA-binding domain, RBD"/>
    <property type="match status" value="2"/>
</dbReference>
<proteinExistence type="predicted"/>
<dbReference type="InterPro" id="IPR012677">
    <property type="entry name" value="Nucleotide-bd_a/b_plait_sf"/>
</dbReference>
<reference evidence="6" key="1">
    <citation type="submission" date="2025-08" db="UniProtKB">
        <authorList>
            <consortium name="Ensembl"/>
        </authorList>
    </citation>
    <scope>IDENTIFICATION</scope>
</reference>
<feature type="domain" description="RRM" evidence="5">
    <location>
        <begin position="139"/>
        <end position="214"/>
    </location>
</feature>
<dbReference type="AlphaFoldDB" id="A0A3B5N092"/>
<dbReference type="GO" id="GO:0003723">
    <property type="term" value="F:RNA binding"/>
    <property type="evidence" value="ECO:0007669"/>
    <property type="project" value="UniProtKB-UniRule"/>
</dbReference>
<dbReference type="InterPro" id="IPR050666">
    <property type="entry name" value="ESRP"/>
</dbReference>
<protein>
    <recommendedName>
        <fullName evidence="5">RRM domain-containing protein</fullName>
    </recommendedName>
</protein>
<keyword evidence="2 3" id="KW-0694">RNA-binding</keyword>
<dbReference type="Ensembl" id="ENSXCOT00000026755.1">
    <property type="protein sequence ID" value="ENSXCOP00000026435.1"/>
    <property type="gene ID" value="ENSXCOG00000019735.1"/>
</dbReference>